<dbReference type="Proteomes" id="UP001497482">
    <property type="component" value="Chromosome 3"/>
</dbReference>
<feature type="compositionally biased region" description="Basic and acidic residues" evidence="1">
    <location>
        <begin position="8"/>
        <end position="17"/>
    </location>
</feature>
<reference evidence="2 3" key="1">
    <citation type="submission" date="2024-04" db="EMBL/GenBank/DDBJ databases">
        <authorList>
            <person name="Waldvogel A.-M."/>
            <person name="Schoenle A."/>
        </authorList>
    </citation>
    <scope>NUCLEOTIDE SEQUENCE [LARGE SCALE GENOMIC DNA]</scope>
</reference>
<feature type="region of interest" description="Disordered" evidence="1">
    <location>
        <begin position="1"/>
        <end position="28"/>
    </location>
</feature>
<evidence type="ECO:0000313" key="2">
    <source>
        <dbReference type="EMBL" id="CAL1601626.1"/>
    </source>
</evidence>
<gene>
    <name evidence="2" type="ORF">KC01_LOCUS29549</name>
</gene>
<sequence length="101" mass="10361">MPAGPQSTERDERERKPHAGGQMGGGKSFAGCKSASVAVYESVHPPGSGSSAGFVPMTISEHAAHQYTPGRLLISGATARWLLSAHVISTSIFSAPLTAIG</sequence>
<dbReference type="AlphaFoldDB" id="A0AAV2LJB1"/>
<protein>
    <submittedName>
        <fullName evidence="2">Uncharacterized protein</fullName>
    </submittedName>
</protein>
<evidence type="ECO:0000256" key="1">
    <source>
        <dbReference type="SAM" id="MobiDB-lite"/>
    </source>
</evidence>
<organism evidence="2 3">
    <name type="scientific">Knipowitschia caucasica</name>
    <name type="common">Caucasian dwarf goby</name>
    <name type="synonym">Pomatoschistus caucasicus</name>
    <dbReference type="NCBI Taxonomy" id="637954"/>
    <lineage>
        <taxon>Eukaryota</taxon>
        <taxon>Metazoa</taxon>
        <taxon>Chordata</taxon>
        <taxon>Craniata</taxon>
        <taxon>Vertebrata</taxon>
        <taxon>Euteleostomi</taxon>
        <taxon>Actinopterygii</taxon>
        <taxon>Neopterygii</taxon>
        <taxon>Teleostei</taxon>
        <taxon>Neoteleostei</taxon>
        <taxon>Acanthomorphata</taxon>
        <taxon>Gobiaria</taxon>
        <taxon>Gobiiformes</taxon>
        <taxon>Gobioidei</taxon>
        <taxon>Gobiidae</taxon>
        <taxon>Gobiinae</taxon>
        <taxon>Knipowitschia</taxon>
    </lineage>
</organism>
<dbReference type="EMBL" id="OZ035825">
    <property type="protein sequence ID" value="CAL1601626.1"/>
    <property type="molecule type" value="Genomic_DNA"/>
</dbReference>
<evidence type="ECO:0000313" key="3">
    <source>
        <dbReference type="Proteomes" id="UP001497482"/>
    </source>
</evidence>
<name>A0AAV2LJB1_KNICA</name>
<keyword evidence="3" id="KW-1185">Reference proteome</keyword>
<accession>A0AAV2LJB1</accession>
<proteinExistence type="predicted"/>